<accession>A0ABQ1UVI4</accession>
<feature type="domain" description="Prolyl 4-hydroxylase alpha subunit Fe(2+) 2OG dioxygenase" evidence="1">
    <location>
        <begin position="110"/>
        <end position="211"/>
    </location>
</feature>
<proteinExistence type="predicted"/>
<dbReference type="Pfam" id="PF13640">
    <property type="entry name" value="2OG-FeII_Oxy_3"/>
    <property type="match status" value="1"/>
</dbReference>
<reference evidence="3" key="1">
    <citation type="journal article" date="2019" name="Int. J. Syst. Evol. Microbiol.">
        <title>The Global Catalogue of Microorganisms (GCM) 10K type strain sequencing project: providing services to taxonomists for standard genome sequencing and annotation.</title>
        <authorList>
            <consortium name="The Broad Institute Genomics Platform"/>
            <consortium name="The Broad Institute Genome Sequencing Center for Infectious Disease"/>
            <person name="Wu L."/>
            <person name="Ma J."/>
        </authorList>
    </citation>
    <scope>NUCLEOTIDE SEQUENCE [LARGE SCALE GENOMIC DNA]</scope>
    <source>
        <strain evidence="3">CGMCC 1.15407</strain>
    </source>
</reference>
<dbReference type="Proteomes" id="UP000647339">
    <property type="component" value="Unassembled WGS sequence"/>
</dbReference>
<organism evidence="2 3">
    <name type="scientific">Echinicola rosea</name>
    <dbReference type="NCBI Taxonomy" id="1807691"/>
    <lineage>
        <taxon>Bacteria</taxon>
        <taxon>Pseudomonadati</taxon>
        <taxon>Bacteroidota</taxon>
        <taxon>Cytophagia</taxon>
        <taxon>Cytophagales</taxon>
        <taxon>Cyclobacteriaceae</taxon>
        <taxon>Echinicola</taxon>
    </lineage>
</organism>
<dbReference type="Gene3D" id="2.60.120.620">
    <property type="entry name" value="q2cbj1_9rhob like domain"/>
    <property type="match status" value="1"/>
</dbReference>
<evidence type="ECO:0000259" key="1">
    <source>
        <dbReference type="Pfam" id="PF13640"/>
    </source>
</evidence>
<dbReference type="InterPro" id="IPR044862">
    <property type="entry name" value="Pro_4_hyd_alph_FE2OG_OXY"/>
</dbReference>
<protein>
    <recommendedName>
        <fullName evidence="1">Prolyl 4-hydroxylase alpha subunit Fe(2+) 2OG dioxygenase domain-containing protein</fullName>
    </recommendedName>
</protein>
<dbReference type="EMBL" id="BMIU01000006">
    <property type="protein sequence ID" value="GGF27639.1"/>
    <property type="molecule type" value="Genomic_DNA"/>
</dbReference>
<evidence type="ECO:0000313" key="3">
    <source>
        <dbReference type="Proteomes" id="UP000647339"/>
    </source>
</evidence>
<evidence type="ECO:0000313" key="2">
    <source>
        <dbReference type="EMBL" id="GGF27639.1"/>
    </source>
</evidence>
<dbReference type="PANTHER" id="PTHR12117">
    <property type="entry name" value="HISTONE ACETYLTRANSFERASE COMPLEX"/>
    <property type="match status" value="1"/>
</dbReference>
<dbReference type="InterPro" id="IPR051842">
    <property type="entry name" value="uS12_prolyl_hydroxylase"/>
</dbReference>
<dbReference type="RefSeq" id="WP_222840317.1">
    <property type="nucleotide sequence ID" value="NZ_BMIU01000006.1"/>
</dbReference>
<comment type="caution">
    <text evidence="2">The sequence shown here is derived from an EMBL/GenBank/DDBJ whole genome shotgun (WGS) entry which is preliminary data.</text>
</comment>
<name>A0ABQ1UVI4_9BACT</name>
<keyword evidence="3" id="KW-1185">Reference proteome</keyword>
<dbReference type="PANTHER" id="PTHR12117:SF0">
    <property type="entry name" value="PROLYL 3-HYDROXYLASE OGFOD1"/>
    <property type="match status" value="1"/>
</dbReference>
<gene>
    <name evidence="2" type="ORF">GCM10011339_14650</name>
</gene>
<sequence length="263" mass="30337">MKIDSNRILDSKEEFKKGNPFPHLILDDFLDETFAQKLSAEFPLIGDNGLFQYDNPLELKSALNDWNKFPQHTYTFFRHLCSDKVVNHFSELVGVQLFADPGLHGGGWHLHQNGGRLNPHLDYNIHPKVGLQRKLNLIIYLPETWEEHWGGHFGLWSHDPETDGPKKLEKEVAIKFNRAVLFDTTHHSWHGLSQAVNTPNGEVRKSLAIYYLCEPPKGTENRQRALYAPNESQKGDEKIAELIKKRADNVQYNTSYIVKDEKK</sequence>